<dbReference type="InterPro" id="IPR001887">
    <property type="entry name" value="Barnase"/>
</dbReference>
<dbReference type="GO" id="GO:0005576">
    <property type="term" value="C:extracellular region"/>
    <property type="evidence" value="ECO:0007669"/>
    <property type="project" value="UniProtKB-SubCell"/>
</dbReference>
<dbReference type="PRINTS" id="PR00117">
    <property type="entry name" value="BARNASE"/>
</dbReference>
<evidence type="ECO:0000256" key="2">
    <source>
        <dbReference type="ARBA" id="ARBA00022214"/>
    </source>
</evidence>
<dbReference type="InterPro" id="IPR000026">
    <property type="entry name" value="N1-like"/>
</dbReference>
<organism evidence="6 7">
    <name type="scientific">Methanobrevibacter thaueri</name>
    <dbReference type="NCBI Taxonomy" id="190975"/>
    <lineage>
        <taxon>Archaea</taxon>
        <taxon>Methanobacteriati</taxon>
        <taxon>Methanobacteriota</taxon>
        <taxon>Methanomada group</taxon>
        <taxon>Methanobacteria</taxon>
        <taxon>Methanobacteriales</taxon>
        <taxon>Methanobacteriaceae</taxon>
        <taxon>Methanobrevibacter</taxon>
    </lineage>
</organism>
<protein>
    <recommendedName>
        <fullName evidence="2">Ribonuclease</fullName>
    </recommendedName>
</protein>
<dbReference type="Pfam" id="PF00545">
    <property type="entry name" value="Ribonuclease"/>
    <property type="match status" value="1"/>
</dbReference>
<accession>A0A8T3V4B7</accession>
<evidence type="ECO:0000256" key="1">
    <source>
        <dbReference type="ARBA" id="ARBA00004613"/>
    </source>
</evidence>
<evidence type="ECO:0000256" key="3">
    <source>
        <dbReference type="ARBA" id="ARBA00022525"/>
    </source>
</evidence>
<dbReference type="AlphaFoldDB" id="A0A8T3V4B7"/>
<dbReference type="GO" id="GO:0004521">
    <property type="term" value="F:RNA endonuclease activity"/>
    <property type="evidence" value="ECO:0007669"/>
    <property type="project" value="InterPro"/>
</dbReference>
<sequence length="150" mass="16877">MNKKLFLLIALIIAFVSISAVSAGFLDFLNFGDDKTSDVNVVEDGEYCTVDEVSAYIKEFHKLPSNYITKKEAQSLGWHGGPLKKYAPGKSIGGDRFTNRQHVLPDSDSKYIECDINANGTQRGAERIVYNTGDYKVYYTDDHYNTFKEV</sequence>
<evidence type="ECO:0000256" key="4">
    <source>
        <dbReference type="ARBA" id="ARBA00022722"/>
    </source>
</evidence>
<reference evidence="6" key="1">
    <citation type="submission" date="2019-04" db="EMBL/GenBank/DDBJ databases">
        <title>Evolution of Biomass-Degrading Anaerobic Consortia Revealed by Metagenomics.</title>
        <authorList>
            <person name="Peng X."/>
        </authorList>
    </citation>
    <scope>NUCLEOTIDE SEQUENCE</scope>
    <source>
        <strain evidence="6">SIG18</strain>
    </source>
</reference>
<dbReference type="InterPro" id="IPR016191">
    <property type="entry name" value="Ribonuclease/ribotoxin"/>
</dbReference>
<dbReference type="EMBL" id="SUTK01000004">
    <property type="protein sequence ID" value="MBE6501141.1"/>
    <property type="molecule type" value="Genomic_DNA"/>
</dbReference>
<dbReference type="GO" id="GO:0003723">
    <property type="term" value="F:RNA binding"/>
    <property type="evidence" value="ECO:0007669"/>
    <property type="project" value="InterPro"/>
</dbReference>
<dbReference type="RefSeq" id="WP_303738257.1">
    <property type="nucleotide sequence ID" value="NZ_SUTK01000004.1"/>
</dbReference>
<keyword evidence="3" id="KW-0964">Secreted</keyword>
<dbReference type="Proteomes" id="UP000783037">
    <property type="component" value="Unassembled WGS sequence"/>
</dbReference>
<gene>
    <name evidence="6" type="ORF">E7Z79_01715</name>
</gene>
<dbReference type="GO" id="GO:0016787">
    <property type="term" value="F:hydrolase activity"/>
    <property type="evidence" value="ECO:0007669"/>
    <property type="project" value="UniProtKB-KW"/>
</dbReference>
<keyword evidence="4" id="KW-0540">Nuclease</keyword>
<proteinExistence type="predicted"/>
<name>A0A8T3V4B7_9EURY</name>
<dbReference type="SUPFAM" id="SSF53933">
    <property type="entry name" value="Microbial ribonucleases"/>
    <property type="match status" value="1"/>
</dbReference>
<dbReference type="Gene3D" id="3.10.450.30">
    <property type="entry name" value="Microbial ribonucleases"/>
    <property type="match status" value="1"/>
</dbReference>
<keyword evidence="5" id="KW-0378">Hydrolase</keyword>
<comment type="subcellular location">
    <subcellularLocation>
        <location evidence="1">Secreted</location>
    </subcellularLocation>
</comment>
<comment type="caution">
    <text evidence="6">The sequence shown here is derived from an EMBL/GenBank/DDBJ whole genome shotgun (WGS) entry which is preliminary data.</text>
</comment>
<evidence type="ECO:0000256" key="5">
    <source>
        <dbReference type="ARBA" id="ARBA00022801"/>
    </source>
</evidence>
<evidence type="ECO:0000313" key="7">
    <source>
        <dbReference type="Proteomes" id="UP000783037"/>
    </source>
</evidence>
<evidence type="ECO:0000313" key="6">
    <source>
        <dbReference type="EMBL" id="MBE6501141.1"/>
    </source>
</evidence>
<dbReference type="PIRSF" id="PIRSF001013">
    <property type="entry name" value="Barnase"/>
    <property type="match status" value="1"/>
</dbReference>